<organism evidence="3 4">
    <name type="scientific">Streptomyces daliensis</name>
    <dbReference type="NCBI Taxonomy" id="299421"/>
    <lineage>
        <taxon>Bacteria</taxon>
        <taxon>Bacillati</taxon>
        <taxon>Actinomycetota</taxon>
        <taxon>Actinomycetes</taxon>
        <taxon>Kitasatosporales</taxon>
        <taxon>Streptomycetaceae</taxon>
        <taxon>Streptomyces</taxon>
    </lineage>
</organism>
<dbReference type="GO" id="GO:0047632">
    <property type="term" value="F:agmatine deiminase activity"/>
    <property type="evidence" value="ECO:0007669"/>
    <property type="project" value="UniProtKB-UniRule"/>
</dbReference>
<proteinExistence type="inferred from homology"/>
<dbReference type="HAMAP" id="MF_01841">
    <property type="entry name" value="Agmatine_deimin"/>
    <property type="match status" value="1"/>
</dbReference>
<dbReference type="Pfam" id="PF04371">
    <property type="entry name" value="PAD_porph"/>
    <property type="match status" value="1"/>
</dbReference>
<dbReference type="Proteomes" id="UP000675554">
    <property type="component" value="Unassembled WGS sequence"/>
</dbReference>
<dbReference type="PANTHER" id="PTHR31377">
    <property type="entry name" value="AGMATINE DEIMINASE-RELATED"/>
    <property type="match status" value="1"/>
</dbReference>
<evidence type="ECO:0000313" key="4">
    <source>
        <dbReference type="Proteomes" id="UP000675554"/>
    </source>
</evidence>
<name>A0A8T4INP9_9ACTN</name>
<dbReference type="GO" id="GO:0004668">
    <property type="term" value="F:protein-arginine deiminase activity"/>
    <property type="evidence" value="ECO:0007669"/>
    <property type="project" value="InterPro"/>
</dbReference>
<reference evidence="3" key="1">
    <citation type="submission" date="2021-04" db="EMBL/GenBank/DDBJ databases">
        <title>Sequencing of actinobacteria type strains.</title>
        <authorList>
            <person name="Nguyen G.-S."/>
            <person name="Wentzel A."/>
        </authorList>
    </citation>
    <scope>NUCLEOTIDE SEQUENCE</scope>
    <source>
        <strain evidence="3">DSM 42095</strain>
    </source>
</reference>
<dbReference type="EMBL" id="JAGSMN010000073">
    <property type="protein sequence ID" value="MBR7672153.1"/>
    <property type="molecule type" value="Genomic_DNA"/>
</dbReference>
<evidence type="ECO:0000256" key="1">
    <source>
        <dbReference type="ARBA" id="ARBA00022801"/>
    </source>
</evidence>
<dbReference type="GO" id="GO:0009446">
    <property type="term" value="P:putrescine biosynthetic process"/>
    <property type="evidence" value="ECO:0007669"/>
    <property type="project" value="InterPro"/>
</dbReference>
<evidence type="ECO:0000256" key="2">
    <source>
        <dbReference type="HAMAP-Rule" id="MF_01841"/>
    </source>
</evidence>
<comment type="similarity">
    <text evidence="2">Belongs to the agmatine deiminase family.</text>
</comment>
<accession>A0A8T4INP9</accession>
<keyword evidence="1 2" id="KW-0378">Hydrolase</keyword>
<comment type="catalytic activity">
    <reaction evidence="2">
        <text>agmatine + H2O = N-carbamoylputrescine + NH4(+)</text>
        <dbReference type="Rhea" id="RHEA:18037"/>
        <dbReference type="ChEBI" id="CHEBI:15377"/>
        <dbReference type="ChEBI" id="CHEBI:28938"/>
        <dbReference type="ChEBI" id="CHEBI:58145"/>
        <dbReference type="ChEBI" id="CHEBI:58318"/>
        <dbReference type="EC" id="3.5.3.12"/>
    </reaction>
</comment>
<dbReference type="SUPFAM" id="SSF55909">
    <property type="entry name" value="Pentein"/>
    <property type="match status" value="1"/>
</dbReference>
<feature type="active site" description="Amidino-cysteine intermediate" evidence="2">
    <location>
        <position position="335"/>
    </location>
</feature>
<dbReference type="InterPro" id="IPR007466">
    <property type="entry name" value="Peptidyl-Arg-deiminase_porph"/>
</dbReference>
<dbReference type="InterPro" id="IPR017754">
    <property type="entry name" value="Agmatine_deiminase"/>
</dbReference>
<comment type="caution">
    <text evidence="3">The sequence shown here is derived from an EMBL/GenBank/DDBJ whole genome shotgun (WGS) entry which is preliminary data.</text>
</comment>
<keyword evidence="4" id="KW-1185">Reference proteome</keyword>
<dbReference type="AlphaFoldDB" id="A0A8T4INP9"/>
<dbReference type="PANTHER" id="PTHR31377:SF0">
    <property type="entry name" value="AGMATINE DEIMINASE-RELATED"/>
    <property type="match status" value="1"/>
</dbReference>
<dbReference type="EC" id="3.5.3.12" evidence="2"/>
<gene>
    <name evidence="2" type="primary">aguA</name>
    <name evidence="3" type="ORF">KDA82_03710</name>
</gene>
<dbReference type="Gene3D" id="3.75.10.10">
    <property type="entry name" value="L-arginine/glycine Amidinotransferase, Chain A"/>
    <property type="match status" value="1"/>
</dbReference>
<protein>
    <recommendedName>
        <fullName evidence="2">Putative agmatine deiminase</fullName>
        <ecNumber evidence="2">3.5.3.12</ecNumber>
    </recommendedName>
    <alternativeName>
        <fullName evidence="2">Agmatine iminohydrolase</fullName>
    </alternativeName>
</protein>
<evidence type="ECO:0000313" key="3">
    <source>
        <dbReference type="EMBL" id="MBR7672153.1"/>
    </source>
</evidence>
<sequence>MNSPAADGFRMPPEWAPHERTWMAWPGANPTFGTEHELDEARRAWASVARAVQRFEPVTVVASTGEAAGARAVLGPGIDVAEAPLDDAWMRDIGPTFLTGNGRLAAVDWTFNGWGAQSWARWERDARVGRFVAARAGARTYGSPLVNEGGGIHVDGEGTVLLTETVQLDPERNPDWTHERVEAEIHARLGTRKAIWLPRGLTADYGRFGTRGHVDMVAAFVRPGVVVAHTQPDPAHPDHDICRETVKLLRAATDARGRPLEVVELPAPTVAEADGELVDYSYVNHYLCNGGVVLCGFGDPMDEHNAGIFRRLFPGRTVTLVDARAIFAAGGGIHCVTQQQPRA</sequence>